<name>T1GZU7_MEGSC</name>
<evidence type="ECO:0000313" key="1">
    <source>
        <dbReference type="EnsemblMetazoa" id="MESCA009404-PA"/>
    </source>
</evidence>
<dbReference type="Proteomes" id="UP000015102">
    <property type="component" value="Unassembled WGS sequence"/>
</dbReference>
<dbReference type="EMBL" id="CAQQ02384970">
    <property type="status" value="NOT_ANNOTATED_CDS"/>
    <property type="molecule type" value="Genomic_DNA"/>
</dbReference>
<dbReference type="EnsemblMetazoa" id="MESCA009404-RA">
    <property type="protein sequence ID" value="MESCA009404-PA"/>
    <property type="gene ID" value="MESCA009404"/>
</dbReference>
<reference evidence="1" key="2">
    <citation type="submission" date="2015-06" db="UniProtKB">
        <authorList>
            <consortium name="EnsemblMetazoa"/>
        </authorList>
    </citation>
    <scope>IDENTIFICATION</scope>
</reference>
<accession>T1GZU7</accession>
<protein>
    <submittedName>
        <fullName evidence="1">Uncharacterized protein</fullName>
    </submittedName>
</protein>
<dbReference type="HOGENOM" id="CLU_1898621_0_0_1"/>
<evidence type="ECO:0000313" key="2">
    <source>
        <dbReference type="Proteomes" id="UP000015102"/>
    </source>
</evidence>
<sequence>MLVKQNRTVILVTNSHEILSCADYILLTDQNNVIPFANLDDLKNSNYNLNLFQHSNPEEEIRFGKTARERWKLFKNVSKISLQKHLLNKDNEDASLLSLRRTPSINKSQSFLFDVSLPLTNADLVKMWSFETIA</sequence>
<organism evidence="1 2">
    <name type="scientific">Megaselia scalaris</name>
    <name type="common">Humpbacked fly</name>
    <name type="synonym">Phora scalaris</name>
    <dbReference type="NCBI Taxonomy" id="36166"/>
    <lineage>
        <taxon>Eukaryota</taxon>
        <taxon>Metazoa</taxon>
        <taxon>Ecdysozoa</taxon>
        <taxon>Arthropoda</taxon>
        <taxon>Hexapoda</taxon>
        <taxon>Insecta</taxon>
        <taxon>Pterygota</taxon>
        <taxon>Neoptera</taxon>
        <taxon>Endopterygota</taxon>
        <taxon>Diptera</taxon>
        <taxon>Brachycera</taxon>
        <taxon>Muscomorpha</taxon>
        <taxon>Platypezoidea</taxon>
        <taxon>Phoridae</taxon>
        <taxon>Megaseliini</taxon>
        <taxon>Megaselia</taxon>
    </lineage>
</organism>
<keyword evidence="2" id="KW-1185">Reference proteome</keyword>
<proteinExistence type="predicted"/>
<reference evidence="2" key="1">
    <citation type="submission" date="2013-02" db="EMBL/GenBank/DDBJ databases">
        <authorList>
            <person name="Hughes D."/>
        </authorList>
    </citation>
    <scope>NUCLEOTIDE SEQUENCE</scope>
    <source>
        <strain>Durham</strain>
        <strain evidence="2">NC isolate 2 -- Noor lab</strain>
    </source>
</reference>
<dbReference type="AlphaFoldDB" id="T1GZU7"/>